<gene>
    <name evidence="2" type="ORF">PXEA_LOCUS32108</name>
</gene>
<proteinExistence type="predicted"/>
<accession>A0A3S5AJS8</accession>
<organism evidence="2 3">
    <name type="scientific">Protopolystoma xenopodis</name>
    <dbReference type="NCBI Taxonomy" id="117903"/>
    <lineage>
        <taxon>Eukaryota</taxon>
        <taxon>Metazoa</taxon>
        <taxon>Spiralia</taxon>
        <taxon>Lophotrochozoa</taxon>
        <taxon>Platyhelminthes</taxon>
        <taxon>Monogenea</taxon>
        <taxon>Polyopisthocotylea</taxon>
        <taxon>Polystomatidea</taxon>
        <taxon>Polystomatidae</taxon>
        <taxon>Protopolystoma</taxon>
    </lineage>
</organism>
<feature type="domain" description="DEAD-box helicase OB fold" evidence="1">
    <location>
        <begin position="2"/>
        <end position="91"/>
    </location>
</feature>
<evidence type="ECO:0000259" key="1">
    <source>
        <dbReference type="Pfam" id="PF07717"/>
    </source>
</evidence>
<keyword evidence="3" id="KW-1185">Reference proteome</keyword>
<dbReference type="InterPro" id="IPR011709">
    <property type="entry name" value="DEAD-box_helicase_OB_fold"/>
</dbReference>
<name>A0A3S5AJS8_9PLAT</name>
<sequence>MAPSGSHYITVRGEHPLRLHPSCVLYTVTGHWPAWILFTRVLSSDGDSALSRMPAEVGAGRGDPTALSTATSISQISVINPEWLIELAPHYFTFGTDREHLEASIKSND</sequence>
<reference evidence="2" key="1">
    <citation type="submission" date="2018-11" db="EMBL/GenBank/DDBJ databases">
        <authorList>
            <consortium name="Pathogen Informatics"/>
        </authorList>
    </citation>
    <scope>NUCLEOTIDE SEQUENCE</scope>
</reference>
<dbReference type="Proteomes" id="UP000784294">
    <property type="component" value="Unassembled WGS sequence"/>
</dbReference>
<comment type="caution">
    <text evidence="2">The sequence shown here is derived from an EMBL/GenBank/DDBJ whole genome shotgun (WGS) entry which is preliminary data.</text>
</comment>
<evidence type="ECO:0000313" key="3">
    <source>
        <dbReference type="Proteomes" id="UP000784294"/>
    </source>
</evidence>
<dbReference type="Pfam" id="PF07717">
    <property type="entry name" value="OB_NTP_bind"/>
    <property type="match status" value="1"/>
</dbReference>
<dbReference type="EMBL" id="CAAALY010258605">
    <property type="protein sequence ID" value="VEL38668.1"/>
    <property type="molecule type" value="Genomic_DNA"/>
</dbReference>
<dbReference type="OrthoDB" id="10253254at2759"/>
<protein>
    <recommendedName>
        <fullName evidence="1">DEAD-box helicase OB fold domain-containing protein</fullName>
    </recommendedName>
</protein>
<evidence type="ECO:0000313" key="2">
    <source>
        <dbReference type="EMBL" id="VEL38668.1"/>
    </source>
</evidence>
<dbReference type="AlphaFoldDB" id="A0A3S5AJS8"/>